<dbReference type="GO" id="GO:0003700">
    <property type="term" value="F:DNA-binding transcription factor activity"/>
    <property type="evidence" value="ECO:0007669"/>
    <property type="project" value="TreeGrafter"/>
</dbReference>
<feature type="DNA-binding region" description="H-T-H motif" evidence="2">
    <location>
        <begin position="25"/>
        <end position="44"/>
    </location>
</feature>
<evidence type="ECO:0000256" key="1">
    <source>
        <dbReference type="ARBA" id="ARBA00023125"/>
    </source>
</evidence>
<name>A0A0J9B9S9_9FIRM</name>
<keyword evidence="1 2" id="KW-0238">DNA-binding</keyword>
<dbReference type="GeneID" id="93166982"/>
<dbReference type="PANTHER" id="PTHR30055:SF226">
    <property type="entry name" value="HTH-TYPE TRANSCRIPTIONAL REGULATOR PKSA"/>
    <property type="match status" value="1"/>
</dbReference>
<dbReference type="GO" id="GO:0000976">
    <property type="term" value="F:transcription cis-regulatory region binding"/>
    <property type="evidence" value="ECO:0007669"/>
    <property type="project" value="TreeGrafter"/>
</dbReference>
<evidence type="ECO:0000259" key="3">
    <source>
        <dbReference type="PROSITE" id="PS50977"/>
    </source>
</evidence>
<protein>
    <recommendedName>
        <fullName evidence="3">HTH tetR-type domain-containing protein</fullName>
    </recommendedName>
</protein>
<organism evidence="4 5">
    <name type="scientific">[Clostridium] citroniae WAL-19142</name>
    <dbReference type="NCBI Taxonomy" id="742734"/>
    <lineage>
        <taxon>Bacteria</taxon>
        <taxon>Bacillati</taxon>
        <taxon>Bacillota</taxon>
        <taxon>Clostridia</taxon>
        <taxon>Lachnospirales</taxon>
        <taxon>Lachnospiraceae</taxon>
        <taxon>Enterocloster</taxon>
    </lineage>
</organism>
<evidence type="ECO:0000256" key="2">
    <source>
        <dbReference type="PROSITE-ProRule" id="PRU00335"/>
    </source>
</evidence>
<dbReference type="Pfam" id="PF00440">
    <property type="entry name" value="TetR_N"/>
    <property type="match status" value="1"/>
</dbReference>
<dbReference type="PROSITE" id="PS50977">
    <property type="entry name" value="HTH_TETR_2"/>
    <property type="match status" value="1"/>
</dbReference>
<dbReference type="Proteomes" id="UP000037392">
    <property type="component" value="Unassembled WGS sequence"/>
</dbReference>
<dbReference type="InterPro" id="IPR009057">
    <property type="entry name" value="Homeodomain-like_sf"/>
</dbReference>
<dbReference type="Gene3D" id="1.10.357.10">
    <property type="entry name" value="Tetracycline Repressor, domain 2"/>
    <property type="match status" value="1"/>
</dbReference>
<dbReference type="InterPro" id="IPR050109">
    <property type="entry name" value="HTH-type_TetR-like_transc_reg"/>
</dbReference>
<accession>A0A0J9B9S9</accession>
<gene>
    <name evidence="4" type="ORF">HMPREF9470_05677</name>
</gene>
<dbReference type="InterPro" id="IPR001647">
    <property type="entry name" value="HTH_TetR"/>
</dbReference>
<dbReference type="Pfam" id="PF14246">
    <property type="entry name" value="TetR_C_7"/>
    <property type="match status" value="1"/>
</dbReference>
<dbReference type="InterPro" id="IPR039536">
    <property type="entry name" value="TetR_C_Proteobacteria"/>
</dbReference>
<dbReference type="PATRIC" id="fig|742734.4.peg.6086"/>
<proteinExistence type="predicted"/>
<dbReference type="PANTHER" id="PTHR30055">
    <property type="entry name" value="HTH-TYPE TRANSCRIPTIONAL REGULATOR RUTR"/>
    <property type="match status" value="1"/>
</dbReference>
<reference evidence="4 5" key="1">
    <citation type="submission" date="2011-04" db="EMBL/GenBank/DDBJ databases">
        <title>The Genome Sequence of Clostridium citroniae WAL-19142.</title>
        <authorList>
            <consortium name="The Broad Institute Genome Sequencing Platform"/>
            <person name="Earl A."/>
            <person name="Ward D."/>
            <person name="Feldgarden M."/>
            <person name="Gevers D."/>
            <person name="Warren Y.A."/>
            <person name="Tyrrell K.L."/>
            <person name="Citron D.M."/>
            <person name="Goldstein E.J."/>
            <person name="Daigneault M."/>
            <person name="Allen-Vercoe E."/>
            <person name="Young S.K."/>
            <person name="Zeng Q."/>
            <person name="Gargeya S."/>
            <person name="Fitzgerald M."/>
            <person name="Haas B."/>
            <person name="Abouelleil A."/>
            <person name="Alvarado L."/>
            <person name="Arachchi H.M."/>
            <person name="Berlin A."/>
            <person name="Brown A."/>
            <person name="Chapman S.B."/>
            <person name="Chen Z."/>
            <person name="Dunbar C."/>
            <person name="Freedman E."/>
            <person name="Gearin G."/>
            <person name="Gellesch M."/>
            <person name="Goldberg J."/>
            <person name="Griggs A."/>
            <person name="Gujja S."/>
            <person name="Heilman E.R."/>
            <person name="Heiman D."/>
            <person name="Howarth C."/>
            <person name="Larson L."/>
            <person name="Lui A."/>
            <person name="MacDonald P.J."/>
            <person name="Mehta T."/>
            <person name="Montmayeur A."/>
            <person name="Murphy C."/>
            <person name="Neiman D."/>
            <person name="Pearson M."/>
            <person name="Priest M."/>
            <person name="Roberts A."/>
            <person name="Saif S."/>
            <person name="Shea T."/>
            <person name="Shenoy N."/>
            <person name="Sisk P."/>
            <person name="Stolte C."/>
            <person name="Sykes S."/>
            <person name="White J."/>
            <person name="Yandava C."/>
            <person name="Wortman J."/>
            <person name="Nusbaum C."/>
            <person name="Birren B."/>
        </authorList>
    </citation>
    <scope>NUCLEOTIDE SEQUENCE [LARGE SCALE GENOMIC DNA]</scope>
    <source>
        <strain evidence="4 5">WAL-19142</strain>
    </source>
</reference>
<dbReference type="Gene3D" id="1.10.10.60">
    <property type="entry name" value="Homeodomain-like"/>
    <property type="match status" value="1"/>
</dbReference>
<dbReference type="PRINTS" id="PR00455">
    <property type="entry name" value="HTHTETR"/>
</dbReference>
<comment type="caution">
    <text evidence="4">The sequence shown here is derived from an EMBL/GenBank/DDBJ whole genome shotgun (WGS) entry which is preliminary data.</text>
</comment>
<feature type="domain" description="HTH tetR-type" evidence="3">
    <location>
        <begin position="2"/>
        <end position="62"/>
    </location>
</feature>
<dbReference type="AlphaFoldDB" id="A0A0J9B9S9"/>
<sequence length="189" mass="21751">MDQTSQRIIDAAMELMMERGYSATTTKDIARRAGVNECTIFRKFSEKKEIVLQAMKQSQWHPDLRPEDFLQISGSLKEDLMRFSHVYMTKVSPRFVKLSIGLRTPELADVTSKGIMAVPQTFKTGLIDYFREMNKRGILKHDDFETLSMMFLSLNFGFIFLKASFGDQLTTMDQDCYIRGMVEGFINGI</sequence>
<evidence type="ECO:0000313" key="4">
    <source>
        <dbReference type="EMBL" id="KMW09119.1"/>
    </source>
</evidence>
<dbReference type="OrthoDB" id="9780824at2"/>
<dbReference type="SUPFAM" id="SSF46689">
    <property type="entry name" value="Homeodomain-like"/>
    <property type="match status" value="1"/>
</dbReference>
<evidence type="ECO:0000313" key="5">
    <source>
        <dbReference type="Proteomes" id="UP000037392"/>
    </source>
</evidence>
<dbReference type="EMBL" id="ADLK01000068">
    <property type="protein sequence ID" value="KMW09119.1"/>
    <property type="molecule type" value="Genomic_DNA"/>
</dbReference>
<dbReference type="RefSeq" id="WP_007871704.1">
    <property type="nucleotide sequence ID" value="NZ_KQ235891.1"/>
</dbReference>